<accession>A0A811K8L9</accession>
<organism evidence="8 9">
    <name type="scientific">Bursaphelenchus okinawaensis</name>
    <dbReference type="NCBI Taxonomy" id="465554"/>
    <lineage>
        <taxon>Eukaryota</taxon>
        <taxon>Metazoa</taxon>
        <taxon>Ecdysozoa</taxon>
        <taxon>Nematoda</taxon>
        <taxon>Chromadorea</taxon>
        <taxon>Rhabditida</taxon>
        <taxon>Tylenchina</taxon>
        <taxon>Tylenchomorpha</taxon>
        <taxon>Aphelenchoidea</taxon>
        <taxon>Aphelenchoididae</taxon>
        <taxon>Bursaphelenchus</taxon>
    </lineage>
</organism>
<feature type="chain" id="PRO_5044131626" description="Pepsin inhibitor-3-like repeated domain-containing protein" evidence="6">
    <location>
        <begin position="21"/>
        <end position="184"/>
    </location>
</feature>
<keyword evidence="5" id="KW-1015">Disulfide bond</keyword>
<dbReference type="PANTHER" id="PTHR37969:SF4">
    <property type="entry name" value="PEPSIN INHIBITOR-3-LIKE REPEATED DOMAIN-CONTAINING PROTEIN"/>
    <property type="match status" value="1"/>
</dbReference>
<evidence type="ECO:0000256" key="5">
    <source>
        <dbReference type="ARBA" id="ARBA00023157"/>
    </source>
</evidence>
<proteinExistence type="inferred from homology"/>
<dbReference type="OrthoDB" id="5807244at2759"/>
<dbReference type="EMBL" id="CAJFDH010000002">
    <property type="protein sequence ID" value="CAD5211652.1"/>
    <property type="molecule type" value="Genomic_DNA"/>
</dbReference>
<reference evidence="8" key="1">
    <citation type="submission" date="2020-09" db="EMBL/GenBank/DDBJ databases">
        <authorList>
            <person name="Kikuchi T."/>
        </authorList>
    </citation>
    <scope>NUCLEOTIDE SEQUENCE</scope>
    <source>
        <strain evidence="8">SH1</strain>
    </source>
</reference>
<keyword evidence="9" id="KW-1185">Reference proteome</keyword>
<evidence type="ECO:0000256" key="2">
    <source>
        <dbReference type="ARBA" id="ARBA00008019"/>
    </source>
</evidence>
<dbReference type="EMBL" id="CAJFCW020000002">
    <property type="protein sequence ID" value="CAG9094014.1"/>
    <property type="molecule type" value="Genomic_DNA"/>
</dbReference>
<dbReference type="Gene3D" id="3.30.1120.50">
    <property type="entry name" value="Pepsin inhibitor-3"/>
    <property type="match status" value="2"/>
</dbReference>
<dbReference type="Proteomes" id="UP000783686">
    <property type="component" value="Unassembled WGS sequence"/>
</dbReference>
<evidence type="ECO:0000259" key="7">
    <source>
        <dbReference type="Pfam" id="PF06394"/>
    </source>
</evidence>
<evidence type="ECO:0000256" key="4">
    <source>
        <dbReference type="ARBA" id="ARBA00022729"/>
    </source>
</evidence>
<evidence type="ECO:0000256" key="3">
    <source>
        <dbReference type="ARBA" id="ARBA00022525"/>
    </source>
</evidence>
<dbReference type="Pfam" id="PF06394">
    <property type="entry name" value="Pepsin-I3"/>
    <property type="match status" value="2"/>
</dbReference>
<evidence type="ECO:0000313" key="8">
    <source>
        <dbReference type="EMBL" id="CAD5211652.1"/>
    </source>
</evidence>
<evidence type="ECO:0000256" key="1">
    <source>
        <dbReference type="ARBA" id="ARBA00004613"/>
    </source>
</evidence>
<dbReference type="InterPro" id="IPR051901">
    <property type="entry name" value="Protease_Inhibitor_I33"/>
</dbReference>
<keyword evidence="4 6" id="KW-0732">Signal</keyword>
<dbReference type="InterPro" id="IPR038412">
    <property type="entry name" value="Pepsin-I3_sf"/>
</dbReference>
<feature type="domain" description="Pepsin inhibitor-3-like repeated" evidence="7">
    <location>
        <begin position="97"/>
        <end position="154"/>
    </location>
</feature>
<gene>
    <name evidence="8" type="ORF">BOKJ2_LOCUS3801</name>
</gene>
<dbReference type="InterPro" id="IPR010480">
    <property type="entry name" value="Pepsin-I3"/>
</dbReference>
<dbReference type="PANTHER" id="PTHR37969">
    <property type="entry name" value="PROTEIN CBG07421-RELATED"/>
    <property type="match status" value="1"/>
</dbReference>
<evidence type="ECO:0000313" key="9">
    <source>
        <dbReference type="Proteomes" id="UP000614601"/>
    </source>
</evidence>
<dbReference type="Proteomes" id="UP000614601">
    <property type="component" value="Unassembled WGS sequence"/>
</dbReference>
<dbReference type="GO" id="GO:0005576">
    <property type="term" value="C:extracellular region"/>
    <property type="evidence" value="ECO:0007669"/>
    <property type="project" value="UniProtKB-SubCell"/>
</dbReference>
<protein>
    <recommendedName>
        <fullName evidence="7">Pepsin inhibitor-3-like repeated domain-containing protein</fullName>
    </recommendedName>
</protein>
<feature type="signal peptide" evidence="6">
    <location>
        <begin position="1"/>
        <end position="20"/>
    </location>
</feature>
<name>A0A811K8L9_9BILA</name>
<dbReference type="AlphaFoldDB" id="A0A811K8L9"/>
<keyword evidence="3" id="KW-0964">Secreted</keyword>
<sequence length="184" mass="20438">MSTTYSYFFASTVVLAVVTAQYYNAGSMTGIGCVITGDKLFSHGNYIRDLKEDEVKDLNKYREELTVFQKAIGEAYAQADIYNGTAAVLPTLPPRPTIPSFCTGNETTLYVLGSCTVQNHKVYVSGKFARELNDDEKDKLYEFNKKLAENQAYVAEAENETNSTMTETPVAPPEVPTLDFCTEF</sequence>
<comment type="similarity">
    <text evidence="2">Belongs to the protease inhibitor I33 family.</text>
</comment>
<feature type="domain" description="Pepsin inhibitor-3-like repeated" evidence="7">
    <location>
        <begin position="17"/>
        <end position="72"/>
    </location>
</feature>
<comment type="caution">
    <text evidence="8">The sequence shown here is derived from an EMBL/GenBank/DDBJ whole genome shotgun (WGS) entry which is preliminary data.</text>
</comment>
<dbReference type="SUPFAM" id="SSF55149">
    <property type="entry name" value="Pepsin inhibitor-3"/>
    <property type="match status" value="1"/>
</dbReference>
<evidence type="ECO:0000256" key="6">
    <source>
        <dbReference type="SAM" id="SignalP"/>
    </source>
</evidence>
<comment type="subcellular location">
    <subcellularLocation>
        <location evidence="1">Secreted</location>
    </subcellularLocation>
</comment>